<reference evidence="6" key="1">
    <citation type="journal article" date="2015" name="Proc. Natl. Acad. Sci. U.S.A.">
        <title>Networks of energetic and metabolic interactions define dynamics in microbial communities.</title>
        <authorList>
            <person name="Embree M."/>
            <person name="Liu J.K."/>
            <person name="Al-Bassam M.M."/>
            <person name="Zengler K."/>
        </authorList>
    </citation>
    <scope>NUCLEOTIDE SEQUENCE</scope>
</reference>
<dbReference type="AlphaFoldDB" id="A0A0W8EA33"/>
<organism evidence="6">
    <name type="scientific">hydrocarbon metagenome</name>
    <dbReference type="NCBI Taxonomy" id="938273"/>
    <lineage>
        <taxon>unclassified sequences</taxon>
        <taxon>metagenomes</taxon>
        <taxon>ecological metagenomes</taxon>
    </lineage>
</organism>
<feature type="transmembrane region" description="Helical" evidence="5">
    <location>
        <begin position="70"/>
        <end position="87"/>
    </location>
</feature>
<feature type="transmembrane region" description="Helical" evidence="5">
    <location>
        <begin position="226"/>
        <end position="247"/>
    </location>
</feature>
<protein>
    <submittedName>
        <fullName evidence="6">Nodulin 21-related</fullName>
    </submittedName>
</protein>
<comment type="caution">
    <text evidence="6">The sequence shown here is derived from an EMBL/GenBank/DDBJ whole genome shotgun (WGS) entry which is preliminary data.</text>
</comment>
<feature type="transmembrane region" description="Helical" evidence="5">
    <location>
        <begin position="198"/>
        <end position="220"/>
    </location>
</feature>
<evidence type="ECO:0000256" key="2">
    <source>
        <dbReference type="ARBA" id="ARBA00022692"/>
    </source>
</evidence>
<accession>A0A0W8EA33</accession>
<proteinExistence type="predicted"/>
<evidence type="ECO:0000256" key="1">
    <source>
        <dbReference type="ARBA" id="ARBA00004127"/>
    </source>
</evidence>
<keyword evidence="4 5" id="KW-0472">Membrane</keyword>
<evidence type="ECO:0000256" key="4">
    <source>
        <dbReference type="ARBA" id="ARBA00023136"/>
    </source>
</evidence>
<dbReference type="InterPro" id="IPR009078">
    <property type="entry name" value="Ferritin-like_SF"/>
</dbReference>
<dbReference type="GO" id="GO:0030026">
    <property type="term" value="P:intracellular manganese ion homeostasis"/>
    <property type="evidence" value="ECO:0007669"/>
    <property type="project" value="InterPro"/>
</dbReference>
<dbReference type="InterPro" id="IPR039376">
    <property type="entry name" value="Ferritin_CCC1_N"/>
</dbReference>
<dbReference type="CDD" id="cd02431">
    <property type="entry name" value="Ferritin_CCC1_C"/>
    <property type="match status" value="1"/>
</dbReference>
<dbReference type="GO" id="GO:0005384">
    <property type="term" value="F:manganese ion transmembrane transporter activity"/>
    <property type="evidence" value="ECO:0007669"/>
    <property type="project" value="InterPro"/>
</dbReference>
<gene>
    <name evidence="6" type="ORF">ASZ90_017164</name>
</gene>
<name>A0A0W8EA33_9ZZZZ</name>
<evidence type="ECO:0000313" key="6">
    <source>
        <dbReference type="EMBL" id="KUG05482.1"/>
    </source>
</evidence>
<keyword evidence="3 5" id="KW-1133">Transmembrane helix</keyword>
<dbReference type="InterPro" id="IPR012347">
    <property type="entry name" value="Ferritin-like"/>
</dbReference>
<evidence type="ECO:0000256" key="5">
    <source>
        <dbReference type="SAM" id="Phobius"/>
    </source>
</evidence>
<comment type="subcellular location">
    <subcellularLocation>
        <location evidence="1">Endomembrane system</location>
        <topology evidence="1">Multi-pass membrane protein</topology>
    </subcellularLocation>
</comment>
<feature type="transmembrane region" description="Helical" evidence="5">
    <location>
        <begin position="133"/>
        <end position="158"/>
    </location>
</feature>
<dbReference type="Pfam" id="PF01988">
    <property type="entry name" value="VIT1"/>
    <property type="match status" value="1"/>
</dbReference>
<dbReference type="InterPro" id="IPR008217">
    <property type="entry name" value="Ccc1_fam"/>
</dbReference>
<dbReference type="Gene3D" id="1.20.1260.10">
    <property type="match status" value="1"/>
</dbReference>
<dbReference type="PANTHER" id="PTHR31851">
    <property type="entry name" value="FE(2+)/MN(2+) TRANSPORTER PCL1"/>
    <property type="match status" value="1"/>
</dbReference>
<dbReference type="GO" id="GO:0012505">
    <property type="term" value="C:endomembrane system"/>
    <property type="evidence" value="ECO:0007669"/>
    <property type="project" value="UniProtKB-SubCell"/>
</dbReference>
<dbReference type="EMBL" id="LNQE01001813">
    <property type="protein sequence ID" value="KUG05482.1"/>
    <property type="molecule type" value="Genomic_DNA"/>
</dbReference>
<evidence type="ECO:0000256" key="3">
    <source>
        <dbReference type="ARBA" id="ARBA00022989"/>
    </source>
</evidence>
<keyword evidence="2 5" id="KW-0812">Transmembrane</keyword>
<feature type="transmembrane region" description="Helical" evidence="5">
    <location>
        <begin position="164"/>
        <end position="186"/>
    </location>
</feature>
<feature type="transmembrane region" description="Helical" evidence="5">
    <location>
        <begin position="259"/>
        <end position="280"/>
    </location>
</feature>
<dbReference type="CDD" id="cd01044">
    <property type="entry name" value="Ferritin_CCC1_N"/>
    <property type="match status" value="1"/>
</dbReference>
<dbReference type="SUPFAM" id="SSF47240">
    <property type="entry name" value="Ferritin-like"/>
    <property type="match status" value="1"/>
</dbReference>
<sequence length="288" mass="32174">MDKSIMPALIAEQKSELTSHHLYRRLSASLEPSANADILRSISSDELRHHDEIKKITGADVKPSRWKVYFYYYISVIFGVTFGVKLLEKGEEKAISNYQALTESYPQLHEFIKDEEEHEKQLIDMIDEERLQYIGSIVLGLNDALVELTGALAGFTFAFQNTRLIALTGLIVGISASFSMASAEYLSNKQENSTRASLQAAMYTGAAYVVTVVLLILPYLLISNPYISLGVTLLIVLLIIFFFNYYVAVAKDLDFKKRFLEMAAISLGVAGISFLVGVLVKQFFGIDI</sequence>